<dbReference type="InterPro" id="IPR036938">
    <property type="entry name" value="PAP2/HPO_sf"/>
</dbReference>
<evidence type="ECO:0000313" key="10">
    <source>
        <dbReference type="Proteomes" id="UP001299220"/>
    </source>
</evidence>
<evidence type="ECO:0000256" key="4">
    <source>
        <dbReference type="ARBA" id="ARBA00022801"/>
    </source>
</evidence>
<sequence>MHFEGIPAFDAAVMEFIQTHFHNPVTDAVFPVLTTLGEAGLIWIAAALVLLCFKKTRTTGTLVLVTMLLTFVSGELILKNIVCRPRPCAAFPDFPMLIARPDSYSFPSGHSASSFAAAVMLTLRQKKWGWAALVLAALIAFSRVFLFVHYPTDVLAGALLGTLFAFVVYTVHKKKLEKPLADR</sequence>
<keyword evidence="6 7" id="KW-0472">Membrane</keyword>
<dbReference type="PANTHER" id="PTHR14969">
    <property type="entry name" value="SPHINGOSINE-1-PHOSPHATE PHOSPHOHYDROLASE"/>
    <property type="match status" value="1"/>
</dbReference>
<gene>
    <name evidence="9" type="ORF">JQM67_01355</name>
</gene>
<evidence type="ECO:0000256" key="3">
    <source>
        <dbReference type="ARBA" id="ARBA00022692"/>
    </source>
</evidence>
<keyword evidence="2" id="KW-1003">Cell membrane</keyword>
<proteinExistence type="predicted"/>
<dbReference type="RefSeq" id="WP_235322194.1">
    <property type="nucleotide sequence ID" value="NZ_JAFBIT010000001.1"/>
</dbReference>
<dbReference type="EMBL" id="JAFBIT010000001">
    <property type="protein sequence ID" value="MCF2651258.1"/>
    <property type="molecule type" value="Genomic_DNA"/>
</dbReference>
<dbReference type="Proteomes" id="UP001299220">
    <property type="component" value="Unassembled WGS sequence"/>
</dbReference>
<keyword evidence="5 7" id="KW-1133">Transmembrane helix</keyword>
<keyword evidence="10" id="KW-1185">Reference proteome</keyword>
<feature type="domain" description="Phosphatidic acid phosphatase type 2/haloperoxidase" evidence="8">
    <location>
        <begin position="59"/>
        <end position="169"/>
    </location>
</feature>
<reference evidence="9 10" key="1">
    <citation type="submission" date="2020-12" db="EMBL/GenBank/DDBJ databases">
        <title>Whole genome sequences of gut porcine anaerobes.</title>
        <authorList>
            <person name="Kubasova T."/>
            <person name="Jahodarova E."/>
            <person name="Rychlik I."/>
        </authorList>
    </citation>
    <scope>NUCLEOTIDE SEQUENCE [LARGE SCALE GENOMIC DNA]</scope>
    <source>
        <strain evidence="9 10">An867</strain>
    </source>
</reference>
<dbReference type="PANTHER" id="PTHR14969:SF62">
    <property type="entry name" value="DECAPRENYLPHOSPHORYL-5-PHOSPHORIBOSE PHOSPHATASE RV3807C-RELATED"/>
    <property type="match status" value="1"/>
</dbReference>
<comment type="caution">
    <text evidence="9">The sequence shown here is derived from an EMBL/GenBank/DDBJ whole genome shotgun (WGS) entry which is preliminary data.</text>
</comment>
<evidence type="ECO:0000256" key="6">
    <source>
        <dbReference type="ARBA" id="ARBA00023136"/>
    </source>
</evidence>
<comment type="subcellular location">
    <subcellularLocation>
        <location evidence="1">Cell membrane</location>
        <topology evidence="1">Multi-pass membrane protein</topology>
    </subcellularLocation>
</comment>
<dbReference type="InterPro" id="IPR000326">
    <property type="entry name" value="PAP2/HPO"/>
</dbReference>
<protein>
    <submittedName>
        <fullName evidence="9">Phosphatase PAP2 family protein</fullName>
    </submittedName>
</protein>
<evidence type="ECO:0000256" key="7">
    <source>
        <dbReference type="SAM" id="Phobius"/>
    </source>
</evidence>
<name>A0ABS9CJZ1_9FIRM</name>
<evidence type="ECO:0000259" key="8">
    <source>
        <dbReference type="SMART" id="SM00014"/>
    </source>
</evidence>
<dbReference type="Gene3D" id="1.20.144.10">
    <property type="entry name" value="Phosphatidic acid phosphatase type 2/haloperoxidase"/>
    <property type="match status" value="2"/>
</dbReference>
<feature type="transmembrane region" description="Helical" evidence="7">
    <location>
        <begin position="28"/>
        <end position="53"/>
    </location>
</feature>
<dbReference type="SMART" id="SM00014">
    <property type="entry name" value="acidPPc"/>
    <property type="match status" value="1"/>
</dbReference>
<organism evidence="9 10">
    <name type="scientific">Anaeromassilibacillus senegalensis</name>
    <dbReference type="NCBI Taxonomy" id="1673717"/>
    <lineage>
        <taxon>Bacteria</taxon>
        <taxon>Bacillati</taxon>
        <taxon>Bacillota</taxon>
        <taxon>Clostridia</taxon>
        <taxon>Eubacteriales</taxon>
        <taxon>Acutalibacteraceae</taxon>
        <taxon>Anaeromassilibacillus</taxon>
    </lineage>
</organism>
<evidence type="ECO:0000256" key="5">
    <source>
        <dbReference type="ARBA" id="ARBA00022989"/>
    </source>
</evidence>
<accession>A0ABS9CJZ1</accession>
<evidence type="ECO:0000256" key="2">
    <source>
        <dbReference type="ARBA" id="ARBA00022475"/>
    </source>
</evidence>
<feature type="transmembrane region" description="Helical" evidence="7">
    <location>
        <begin position="130"/>
        <end position="148"/>
    </location>
</feature>
<keyword evidence="4" id="KW-0378">Hydrolase</keyword>
<dbReference type="Pfam" id="PF01569">
    <property type="entry name" value="PAP2"/>
    <property type="match status" value="1"/>
</dbReference>
<feature type="transmembrane region" description="Helical" evidence="7">
    <location>
        <begin position="154"/>
        <end position="171"/>
    </location>
</feature>
<keyword evidence="3 7" id="KW-0812">Transmembrane</keyword>
<evidence type="ECO:0000256" key="1">
    <source>
        <dbReference type="ARBA" id="ARBA00004651"/>
    </source>
</evidence>
<dbReference type="SUPFAM" id="SSF48317">
    <property type="entry name" value="Acid phosphatase/Vanadium-dependent haloperoxidase"/>
    <property type="match status" value="1"/>
</dbReference>
<evidence type="ECO:0000313" key="9">
    <source>
        <dbReference type="EMBL" id="MCF2651258.1"/>
    </source>
</evidence>